<name>A0A4Y2AME5_ARAVE</name>
<reference evidence="1 2" key="1">
    <citation type="journal article" date="2019" name="Sci. Rep.">
        <title>Orb-weaving spider Araneus ventricosus genome elucidates the spidroin gene catalogue.</title>
        <authorList>
            <person name="Kono N."/>
            <person name="Nakamura H."/>
            <person name="Ohtoshi R."/>
            <person name="Moran D.A.P."/>
            <person name="Shinohara A."/>
            <person name="Yoshida Y."/>
            <person name="Fujiwara M."/>
            <person name="Mori M."/>
            <person name="Tomita M."/>
            <person name="Arakawa K."/>
        </authorList>
    </citation>
    <scope>NUCLEOTIDE SEQUENCE [LARGE SCALE GENOMIC DNA]</scope>
</reference>
<keyword evidence="2" id="KW-1185">Reference proteome</keyword>
<dbReference type="EMBL" id="BGPR01000024">
    <property type="protein sequence ID" value="GBL81081.1"/>
    <property type="molecule type" value="Genomic_DNA"/>
</dbReference>
<gene>
    <name evidence="1" type="ORF">AVEN_83153_1</name>
</gene>
<sequence>MEFQLHYTPPLLLAILSTDFATAEDHVLFVYSLPSPVQQPASHAGMCSVENVICRRRHSFDGMSIVSKTRWSVNGFHRCRTAQGKATA</sequence>
<accession>A0A4Y2AME5</accession>
<comment type="caution">
    <text evidence="1">The sequence shown here is derived from an EMBL/GenBank/DDBJ whole genome shotgun (WGS) entry which is preliminary data.</text>
</comment>
<protein>
    <submittedName>
        <fullName evidence="1">Uncharacterized protein</fullName>
    </submittedName>
</protein>
<organism evidence="1 2">
    <name type="scientific">Araneus ventricosus</name>
    <name type="common">Orbweaver spider</name>
    <name type="synonym">Epeira ventricosa</name>
    <dbReference type="NCBI Taxonomy" id="182803"/>
    <lineage>
        <taxon>Eukaryota</taxon>
        <taxon>Metazoa</taxon>
        <taxon>Ecdysozoa</taxon>
        <taxon>Arthropoda</taxon>
        <taxon>Chelicerata</taxon>
        <taxon>Arachnida</taxon>
        <taxon>Araneae</taxon>
        <taxon>Araneomorphae</taxon>
        <taxon>Entelegynae</taxon>
        <taxon>Araneoidea</taxon>
        <taxon>Araneidae</taxon>
        <taxon>Araneus</taxon>
    </lineage>
</organism>
<evidence type="ECO:0000313" key="2">
    <source>
        <dbReference type="Proteomes" id="UP000499080"/>
    </source>
</evidence>
<dbReference type="AlphaFoldDB" id="A0A4Y2AME5"/>
<dbReference type="Proteomes" id="UP000499080">
    <property type="component" value="Unassembled WGS sequence"/>
</dbReference>
<evidence type="ECO:0000313" key="1">
    <source>
        <dbReference type="EMBL" id="GBL81081.1"/>
    </source>
</evidence>
<proteinExistence type="predicted"/>